<reference evidence="1 2" key="2">
    <citation type="journal article" date="2022" name="Mol. Ecol. Resour.">
        <title>The genomes of chicory, endive, great burdock and yacon provide insights into Asteraceae paleo-polyploidization history and plant inulin production.</title>
        <authorList>
            <person name="Fan W."/>
            <person name="Wang S."/>
            <person name="Wang H."/>
            <person name="Wang A."/>
            <person name="Jiang F."/>
            <person name="Liu H."/>
            <person name="Zhao H."/>
            <person name="Xu D."/>
            <person name="Zhang Y."/>
        </authorList>
    </citation>
    <scope>NUCLEOTIDE SEQUENCE [LARGE SCALE GENOMIC DNA]</scope>
    <source>
        <strain evidence="2">cv. Punajuju</strain>
        <tissue evidence="1">Leaves</tissue>
    </source>
</reference>
<keyword evidence="2" id="KW-1185">Reference proteome</keyword>
<proteinExistence type="predicted"/>
<evidence type="ECO:0000313" key="2">
    <source>
        <dbReference type="Proteomes" id="UP001055811"/>
    </source>
</evidence>
<gene>
    <name evidence="1" type="ORF">L2E82_40462</name>
</gene>
<comment type="caution">
    <text evidence="1">The sequence shown here is derived from an EMBL/GenBank/DDBJ whole genome shotgun (WGS) entry which is preliminary data.</text>
</comment>
<dbReference type="Proteomes" id="UP001055811">
    <property type="component" value="Linkage Group LG07"/>
</dbReference>
<evidence type="ECO:0000313" key="1">
    <source>
        <dbReference type="EMBL" id="KAI3710673.1"/>
    </source>
</evidence>
<organism evidence="1 2">
    <name type="scientific">Cichorium intybus</name>
    <name type="common">Chicory</name>
    <dbReference type="NCBI Taxonomy" id="13427"/>
    <lineage>
        <taxon>Eukaryota</taxon>
        <taxon>Viridiplantae</taxon>
        <taxon>Streptophyta</taxon>
        <taxon>Embryophyta</taxon>
        <taxon>Tracheophyta</taxon>
        <taxon>Spermatophyta</taxon>
        <taxon>Magnoliopsida</taxon>
        <taxon>eudicotyledons</taxon>
        <taxon>Gunneridae</taxon>
        <taxon>Pentapetalae</taxon>
        <taxon>asterids</taxon>
        <taxon>campanulids</taxon>
        <taxon>Asterales</taxon>
        <taxon>Asteraceae</taxon>
        <taxon>Cichorioideae</taxon>
        <taxon>Cichorieae</taxon>
        <taxon>Cichoriinae</taxon>
        <taxon>Cichorium</taxon>
    </lineage>
</organism>
<dbReference type="EMBL" id="CM042015">
    <property type="protein sequence ID" value="KAI3710673.1"/>
    <property type="molecule type" value="Genomic_DNA"/>
</dbReference>
<protein>
    <submittedName>
        <fullName evidence="1">Uncharacterized protein</fullName>
    </submittedName>
</protein>
<name>A0ACB9AMS8_CICIN</name>
<accession>A0ACB9AMS8</accession>
<reference evidence="2" key="1">
    <citation type="journal article" date="2022" name="Mol. Ecol. Resour.">
        <title>The genomes of chicory, endive, great burdock and yacon provide insights into Asteraceae palaeo-polyploidization history and plant inulin production.</title>
        <authorList>
            <person name="Fan W."/>
            <person name="Wang S."/>
            <person name="Wang H."/>
            <person name="Wang A."/>
            <person name="Jiang F."/>
            <person name="Liu H."/>
            <person name="Zhao H."/>
            <person name="Xu D."/>
            <person name="Zhang Y."/>
        </authorList>
    </citation>
    <scope>NUCLEOTIDE SEQUENCE [LARGE SCALE GENOMIC DNA]</scope>
    <source>
        <strain evidence="2">cv. Punajuju</strain>
    </source>
</reference>
<sequence length="129" mass="14610">MEWISTGNWKGEDEFEQLILSIDCRSREDPLIPATYFGNCVAPCIATIKNVVLMGENGFVIATKVIRETISKMVKSKDGILKDAERWHDAFKIPGRKIGIAGTPKHNFYDLDFGWGKLKKNETLSIDYN</sequence>